<keyword evidence="8" id="KW-1185">Reference proteome</keyword>
<keyword evidence="3" id="KW-0862">Zinc</keyword>
<evidence type="ECO:0000256" key="2">
    <source>
        <dbReference type="ARBA" id="ARBA00022771"/>
    </source>
</evidence>
<feature type="compositionally biased region" description="Basic residues" evidence="5">
    <location>
        <begin position="58"/>
        <end position="68"/>
    </location>
</feature>
<evidence type="ECO:0000256" key="4">
    <source>
        <dbReference type="PROSITE-ProRule" id="PRU00175"/>
    </source>
</evidence>
<protein>
    <recommendedName>
        <fullName evidence="6">RING-type domain-containing protein</fullName>
    </recommendedName>
</protein>
<sequence>MSAHSRADLLSDSTRQLKISGQRKKSRSRSRQQVPVANDEAESSITASRGRYQSGPQRTRRRRSRSTSKSRERPTGSLLDVKRRRHDRESSLSLHASSSADIRKTVRLRKGLTPIARARLLKQLKASRSRSSGNEETLDPTNLAKVTKSLSSLKTDLALSKLTQLRQMKEIKTLEDDLAALSEISDDLMCGICRETFSQPCAIIPCGHVFCESCLIDAFTAPPLLDSDDETAHQKRCPQCRSLATARPVRIYALKALAGRLGGERDPPSYRNPFILHQLFPLYADFTPSASSSDDSDNEASDDDSDGSHEGLSEPNEEEAIGLMLYWGEAELFDRENTFWKRPTPEPPKYDARSFFIPPHTSSVQRSLLLRGVPHAMIRRYAMSYTNQHGVGCVTDRGTRLFLGWNLTLHEDDLDGSHLLAYLSWEIQARPNRWVLERTGDVWTGTRLMRASGSEIDES</sequence>
<evidence type="ECO:0000313" key="8">
    <source>
        <dbReference type="Proteomes" id="UP000076722"/>
    </source>
</evidence>
<dbReference type="SMART" id="SM00184">
    <property type="entry name" value="RING"/>
    <property type="match status" value="1"/>
</dbReference>
<name>A0A164W092_9AGAM</name>
<dbReference type="InterPro" id="IPR027370">
    <property type="entry name" value="Znf-RING_euk"/>
</dbReference>
<keyword evidence="1" id="KW-0479">Metal-binding</keyword>
<dbReference type="Gene3D" id="3.30.40.10">
    <property type="entry name" value="Zinc/RING finger domain, C3HC4 (zinc finger)"/>
    <property type="match status" value="1"/>
</dbReference>
<dbReference type="InterPro" id="IPR001841">
    <property type="entry name" value="Znf_RING"/>
</dbReference>
<accession>A0A164W092</accession>
<dbReference type="SUPFAM" id="SSF57850">
    <property type="entry name" value="RING/U-box"/>
    <property type="match status" value="1"/>
</dbReference>
<dbReference type="PROSITE" id="PS00518">
    <property type="entry name" value="ZF_RING_1"/>
    <property type="match status" value="1"/>
</dbReference>
<dbReference type="InterPro" id="IPR013083">
    <property type="entry name" value="Znf_RING/FYVE/PHD"/>
</dbReference>
<dbReference type="GO" id="GO:0008270">
    <property type="term" value="F:zinc ion binding"/>
    <property type="evidence" value="ECO:0007669"/>
    <property type="project" value="UniProtKB-KW"/>
</dbReference>
<dbReference type="InterPro" id="IPR058504">
    <property type="entry name" value="DUF8191"/>
</dbReference>
<evidence type="ECO:0000256" key="5">
    <source>
        <dbReference type="SAM" id="MobiDB-lite"/>
    </source>
</evidence>
<dbReference type="Pfam" id="PF13445">
    <property type="entry name" value="zf-RING_UBOX"/>
    <property type="match status" value="1"/>
</dbReference>
<organism evidence="7 8">
    <name type="scientific">Sistotremastrum niveocremeum HHB9708</name>
    <dbReference type="NCBI Taxonomy" id="1314777"/>
    <lineage>
        <taxon>Eukaryota</taxon>
        <taxon>Fungi</taxon>
        <taxon>Dikarya</taxon>
        <taxon>Basidiomycota</taxon>
        <taxon>Agaricomycotina</taxon>
        <taxon>Agaricomycetes</taxon>
        <taxon>Sistotremastrales</taxon>
        <taxon>Sistotremastraceae</taxon>
        <taxon>Sertulicium</taxon>
        <taxon>Sertulicium niveocremeum</taxon>
    </lineage>
</organism>
<feature type="region of interest" description="Disordered" evidence="5">
    <location>
        <begin position="288"/>
        <end position="315"/>
    </location>
</feature>
<feature type="domain" description="RING-type" evidence="6">
    <location>
        <begin position="190"/>
        <end position="241"/>
    </location>
</feature>
<dbReference type="STRING" id="1314777.A0A164W092"/>
<dbReference type="InterPro" id="IPR047134">
    <property type="entry name" value="RNF4"/>
</dbReference>
<proteinExistence type="predicted"/>
<dbReference type="PANTHER" id="PTHR23041">
    <property type="entry name" value="RING FINGER DOMAIN-CONTAINING"/>
    <property type="match status" value="1"/>
</dbReference>
<dbReference type="PANTHER" id="PTHR23041:SF78">
    <property type="entry name" value="E3 UBIQUITIN-PROTEIN LIGASE RNF4"/>
    <property type="match status" value="1"/>
</dbReference>
<dbReference type="EMBL" id="KV419404">
    <property type="protein sequence ID" value="KZS94638.1"/>
    <property type="molecule type" value="Genomic_DNA"/>
</dbReference>
<feature type="region of interest" description="Disordered" evidence="5">
    <location>
        <begin position="1"/>
        <end position="99"/>
    </location>
</feature>
<gene>
    <name evidence="7" type="ORF">SISNIDRAFT_549176</name>
</gene>
<dbReference type="Pfam" id="PF26609">
    <property type="entry name" value="DUF8191"/>
    <property type="match status" value="1"/>
</dbReference>
<evidence type="ECO:0000313" key="7">
    <source>
        <dbReference type="EMBL" id="KZS94638.1"/>
    </source>
</evidence>
<keyword evidence="2 4" id="KW-0863">Zinc-finger</keyword>
<dbReference type="PROSITE" id="PS50089">
    <property type="entry name" value="ZF_RING_2"/>
    <property type="match status" value="1"/>
</dbReference>
<dbReference type="AlphaFoldDB" id="A0A164W092"/>
<feature type="compositionally biased region" description="Acidic residues" evidence="5">
    <location>
        <begin position="294"/>
        <end position="305"/>
    </location>
</feature>
<evidence type="ECO:0000256" key="3">
    <source>
        <dbReference type="ARBA" id="ARBA00022833"/>
    </source>
</evidence>
<dbReference type="Proteomes" id="UP000076722">
    <property type="component" value="Unassembled WGS sequence"/>
</dbReference>
<reference evidence="7 8" key="1">
    <citation type="journal article" date="2016" name="Mol. Biol. Evol.">
        <title>Comparative Genomics of Early-Diverging Mushroom-Forming Fungi Provides Insights into the Origins of Lignocellulose Decay Capabilities.</title>
        <authorList>
            <person name="Nagy L.G."/>
            <person name="Riley R."/>
            <person name="Tritt A."/>
            <person name="Adam C."/>
            <person name="Daum C."/>
            <person name="Floudas D."/>
            <person name="Sun H."/>
            <person name="Yadav J.S."/>
            <person name="Pangilinan J."/>
            <person name="Larsson K.H."/>
            <person name="Matsuura K."/>
            <person name="Barry K."/>
            <person name="Labutti K."/>
            <person name="Kuo R."/>
            <person name="Ohm R.A."/>
            <person name="Bhattacharya S.S."/>
            <person name="Shirouzu T."/>
            <person name="Yoshinaga Y."/>
            <person name="Martin F.M."/>
            <person name="Grigoriev I.V."/>
            <person name="Hibbett D.S."/>
        </authorList>
    </citation>
    <scope>NUCLEOTIDE SEQUENCE [LARGE SCALE GENOMIC DNA]</scope>
    <source>
        <strain evidence="7 8">HHB9708</strain>
    </source>
</reference>
<feature type="compositionally biased region" description="Basic residues" evidence="5">
    <location>
        <begin position="21"/>
        <end position="30"/>
    </location>
</feature>
<evidence type="ECO:0000259" key="6">
    <source>
        <dbReference type="PROSITE" id="PS50089"/>
    </source>
</evidence>
<evidence type="ECO:0000256" key="1">
    <source>
        <dbReference type="ARBA" id="ARBA00022723"/>
    </source>
</evidence>
<dbReference type="OrthoDB" id="6105938at2759"/>
<dbReference type="InterPro" id="IPR017907">
    <property type="entry name" value="Znf_RING_CS"/>
</dbReference>